<evidence type="ECO:0000313" key="1">
    <source>
        <dbReference type="EMBL" id="KAH7981330.1"/>
    </source>
</evidence>
<proteinExistence type="predicted"/>
<protein>
    <submittedName>
        <fullName evidence="1">Uncharacterized protein</fullName>
    </submittedName>
</protein>
<organism evidence="1 2">
    <name type="scientific">Dermacentor silvarum</name>
    <name type="common">Tick</name>
    <dbReference type="NCBI Taxonomy" id="543639"/>
    <lineage>
        <taxon>Eukaryota</taxon>
        <taxon>Metazoa</taxon>
        <taxon>Ecdysozoa</taxon>
        <taxon>Arthropoda</taxon>
        <taxon>Chelicerata</taxon>
        <taxon>Arachnida</taxon>
        <taxon>Acari</taxon>
        <taxon>Parasitiformes</taxon>
        <taxon>Ixodida</taxon>
        <taxon>Ixodoidea</taxon>
        <taxon>Ixodidae</taxon>
        <taxon>Rhipicephalinae</taxon>
        <taxon>Dermacentor</taxon>
    </lineage>
</organism>
<comment type="caution">
    <text evidence="1">The sequence shown here is derived from an EMBL/GenBank/DDBJ whole genome shotgun (WGS) entry which is preliminary data.</text>
</comment>
<reference evidence="1" key="1">
    <citation type="submission" date="2020-05" db="EMBL/GenBank/DDBJ databases">
        <title>Large-scale comparative analyses of tick genomes elucidate their genetic diversity and vector capacities.</title>
        <authorList>
            <person name="Jia N."/>
            <person name="Wang J."/>
            <person name="Shi W."/>
            <person name="Du L."/>
            <person name="Sun Y."/>
            <person name="Zhan W."/>
            <person name="Jiang J."/>
            <person name="Wang Q."/>
            <person name="Zhang B."/>
            <person name="Ji P."/>
            <person name="Sakyi L.B."/>
            <person name="Cui X."/>
            <person name="Yuan T."/>
            <person name="Jiang B."/>
            <person name="Yang W."/>
            <person name="Lam T.T.-Y."/>
            <person name="Chang Q."/>
            <person name="Ding S."/>
            <person name="Wang X."/>
            <person name="Zhu J."/>
            <person name="Ruan X."/>
            <person name="Zhao L."/>
            <person name="Wei J."/>
            <person name="Que T."/>
            <person name="Du C."/>
            <person name="Cheng J."/>
            <person name="Dai P."/>
            <person name="Han X."/>
            <person name="Huang E."/>
            <person name="Gao Y."/>
            <person name="Liu J."/>
            <person name="Shao H."/>
            <person name="Ye R."/>
            <person name="Li L."/>
            <person name="Wei W."/>
            <person name="Wang X."/>
            <person name="Wang C."/>
            <person name="Yang T."/>
            <person name="Huo Q."/>
            <person name="Li W."/>
            <person name="Guo W."/>
            <person name="Chen H."/>
            <person name="Zhou L."/>
            <person name="Ni X."/>
            <person name="Tian J."/>
            <person name="Zhou Y."/>
            <person name="Sheng Y."/>
            <person name="Liu T."/>
            <person name="Pan Y."/>
            <person name="Xia L."/>
            <person name="Li J."/>
            <person name="Zhao F."/>
            <person name="Cao W."/>
        </authorList>
    </citation>
    <scope>NUCLEOTIDE SEQUENCE</scope>
    <source>
        <strain evidence="1">Dsil-2018</strain>
    </source>
</reference>
<accession>A0ACB8E3K0</accession>
<keyword evidence="2" id="KW-1185">Reference proteome</keyword>
<gene>
    <name evidence="1" type="ORF">HPB49_023188</name>
</gene>
<dbReference type="EMBL" id="CM023470">
    <property type="protein sequence ID" value="KAH7981330.1"/>
    <property type="molecule type" value="Genomic_DNA"/>
</dbReference>
<sequence>MAQVMHQFNNATFLCHMMLDVQCFCDWKALGYLNNARWKKNNHSEWISTFAGRVWCLRQDDDGNLHYRVLNAVNNGLCSPYIDNSHAVSRNRKRKRLESLPISSGENEDLLRDYFQLGVDLEGLYTEWCRVDPTFKATANYLPGIRVLRQEPIEALMAFICSSNNNITRISSMVEKLCTMYGTKLLEGKEGASHHKYNTSMKLDFACTNWVEEELRAAGFGYRAKYVHGTAKALATRDPMWLQSLRDTSYAEAHRQLIELPGVGAKVADCVCLMALDKAEAVPIDVHVWRMATRHYLPHLRSLKNLSAAAYKEIGDHFRERFGSYAGWAQSVLFTSDLKKHTKSSPSESEDVKESATE</sequence>
<evidence type="ECO:0000313" key="2">
    <source>
        <dbReference type="Proteomes" id="UP000821865"/>
    </source>
</evidence>
<dbReference type="Proteomes" id="UP000821865">
    <property type="component" value="Chromosome 1"/>
</dbReference>
<name>A0ACB8E3K0_DERSI</name>